<evidence type="ECO:0000313" key="3">
    <source>
        <dbReference type="EMBL" id="MBB6211161.1"/>
    </source>
</evidence>
<dbReference type="Pfam" id="PF13365">
    <property type="entry name" value="Trypsin_2"/>
    <property type="match status" value="1"/>
</dbReference>
<reference evidence="3 4" key="1">
    <citation type="submission" date="2020-08" db="EMBL/GenBank/DDBJ databases">
        <title>Genomic Encyclopedia of Type Strains, Phase IV (KMG-IV): sequencing the most valuable type-strain genomes for metagenomic binning, comparative biology and taxonomic classification.</title>
        <authorList>
            <person name="Goeker M."/>
        </authorList>
    </citation>
    <scope>NUCLEOTIDE SEQUENCE [LARGE SCALE GENOMIC DNA]</scope>
    <source>
        <strain evidence="3 4">DSM 11590</strain>
    </source>
</reference>
<dbReference type="InterPro" id="IPR001254">
    <property type="entry name" value="Trypsin_dom"/>
</dbReference>
<evidence type="ECO:0000313" key="4">
    <source>
        <dbReference type="Proteomes" id="UP000544872"/>
    </source>
</evidence>
<accession>A0A7W9ZGN5</accession>
<dbReference type="AlphaFoldDB" id="A0A7W9ZGN5"/>
<evidence type="ECO:0000259" key="2">
    <source>
        <dbReference type="PROSITE" id="PS50240"/>
    </source>
</evidence>
<protein>
    <recommendedName>
        <fullName evidence="2">Peptidase S1 domain-containing protein</fullName>
    </recommendedName>
</protein>
<dbReference type="InterPro" id="IPR009003">
    <property type="entry name" value="Peptidase_S1_PA"/>
</dbReference>
<dbReference type="RefSeq" id="WP_184263975.1">
    <property type="nucleotide sequence ID" value="NZ_JACIIX010000009.1"/>
</dbReference>
<feature type="domain" description="Peptidase S1" evidence="2">
    <location>
        <begin position="91"/>
        <end position="304"/>
    </location>
</feature>
<name>A0A7W9ZGN5_NOVIT</name>
<dbReference type="SUPFAM" id="SSF50494">
    <property type="entry name" value="Trypsin-like serine proteases"/>
    <property type="match status" value="1"/>
</dbReference>
<dbReference type="PROSITE" id="PS50240">
    <property type="entry name" value="TRYPSIN_DOM"/>
    <property type="match status" value="1"/>
</dbReference>
<evidence type="ECO:0000256" key="1">
    <source>
        <dbReference type="SAM" id="SignalP"/>
    </source>
</evidence>
<proteinExistence type="predicted"/>
<dbReference type="EMBL" id="JACIIX010000009">
    <property type="protein sequence ID" value="MBB6211161.1"/>
    <property type="molecule type" value="Genomic_DNA"/>
</dbReference>
<dbReference type="Gene3D" id="2.40.10.10">
    <property type="entry name" value="Trypsin-like serine proteases"/>
    <property type="match status" value="1"/>
</dbReference>
<dbReference type="GO" id="GO:0004252">
    <property type="term" value="F:serine-type endopeptidase activity"/>
    <property type="evidence" value="ECO:0007669"/>
    <property type="project" value="InterPro"/>
</dbReference>
<organism evidence="3 4">
    <name type="scientific">Novispirillum itersonii</name>
    <name type="common">Aquaspirillum itersonii</name>
    <dbReference type="NCBI Taxonomy" id="189"/>
    <lineage>
        <taxon>Bacteria</taxon>
        <taxon>Pseudomonadati</taxon>
        <taxon>Pseudomonadota</taxon>
        <taxon>Alphaproteobacteria</taxon>
        <taxon>Rhodospirillales</taxon>
        <taxon>Novispirillaceae</taxon>
        <taxon>Novispirillum</taxon>
    </lineage>
</organism>
<feature type="chain" id="PRO_5030631244" description="Peptidase S1 domain-containing protein" evidence="1">
    <location>
        <begin position="24"/>
        <end position="310"/>
    </location>
</feature>
<gene>
    <name evidence="3" type="ORF">FHS48_002596</name>
</gene>
<dbReference type="InterPro" id="IPR043504">
    <property type="entry name" value="Peptidase_S1_PA_chymotrypsin"/>
</dbReference>
<dbReference type="Proteomes" id="UP000544872">
    <property type="component" value="Unassembled WGS sequence"/>
</dbReference>
<keyword evidence="1" id="KW-0732">Signal</keyword>
<feature type="signal peptide" evidence="1">
    <location>
        <begin position="1"/>
        <end position="23"/>
    </location>
</feature>
<comment type="caution">
    <text evidence="3">The sequence shown here is derived from an EMBL/GenBank/DDBJ whole genome shotgun (WGS) entry which is preliminary data.</text>
</comment>
<dbReference type="GO" id="GO:0006508">
    <property type="term" value="P:proteolysis"/>
    <property type="evidence" value="ECO:0007669"/>
    <property type="project" value="InterPro"/>
</dbReference>
<sequence length="310" mass="32942">MAGRRWLMAACVMAGLILPVMQAAPAGAVVILDSQWKKDGGRKGREAAGFTSALKLAAQPQFRGVLALSTDGESWGEASGTWIGNADGHAYILTAAHVYDLPAQKDAYVVRAPDGRVLKADRLWLNPGWNGDVNERCGYDLVILRLEDEITGLGEPPVIYSGSAEKGRLITFVGYGSRGIGSVGEDDAYYQGSDKAAAQGLVEEAEPVVRPMPETGDAGNYLGVWLPREDGGVASPYDGDTVPSTPLAGLLGSGDSGGSAWMEDGGRWVLVGVNSNGSGNAQYGDQSWFTRVALHRKWILKIFPQTRFSP</sequence>
<keyword evidence="4" id="KW-1185">Reference proteome</keyword>